<gene>
    <name evidence="1" type="ORF">EEW87_004320</name>
</gene>
<proteinExistence type="predicted"/>
<evidence type="ECO:0000313" key="1">
    <source>
        <dbReference type="EMBL" id="QFQ29724.2"/>
    </source>
</evidence>
<dbReference type="RefSeq" id="WP_123091051.1">
    <property type="nucleotide sequence ID" value="NZ_CP044548.2"/>
</dbReference>
<organism evidence="1 2">
    <name type="scientific">Janibacter melonis</name>
    <dbReference type="NCBI Taxonomy" id="262209"/>
    <lineage>
        <taxon>Bacteria</taxon>
        <taxon>Bacillati</taxon>
        <taxon>Actinomycetota</taxon>
        <taxon>Actinomycetes</taxon>
        <taxon>Micrococcales</taxon>
        <taxon>Intrasporangiaceae</taxon>
        <taxon>Janibacter</taxon>
    </lineage>
</organism>
<accession>A0A5P8FLC2</accession>
<name>A0A5P8FLC2_9MICO</name>
<reference evidence="1 2" key="1">
    <citation type="submission" date="2019-09" db="EMBL/GenBank/DDBJ databases">
        <title>Complete Genome Sequence of Janibacter melonis M714 with both human health impact and industrial applications.</title>
        <authorList>
            <person name="Jin M."/>
            <person name="Zhao Q.R."/>
        </authorList>
    </citation>
    <scope>NUCLEOTIDE SEQUENCE [LARGE SCALE GENOMIC DNA]</scope>
    <source>
        <strain evidence="1 2">M714</strain>
    </source>
</reference>
<dbReference type="KEGG" id="jme:EEW87_004320"/>
<dbReference type="EMBL" id="CP044548">
    <property type="protein sequence ID" value="QFQ29724.2"/>
    <property type="molecule type" value="Genomic_DNA"/>
</dbReference>
<dbReference type="AlphaFoldDB" id="A0A5P8FLC2"/>
<sequence length="65" mass="7066">MSTRPRVTATYCLDAYSLERAGVGTVRTSPGVSIDLSFDLHDHEAAQKALDCAVADVRAQIEETR</sequence>
<dbReference type="GeneID" id="59160374"/>
<protein>
    <submittedName>
        <fullName evidence="1">Uncharacterized protein</fullName>
    </submittedName>
</protein>
<dbReference type="Proteomes" id="UP000271708">
    <property type="component" value="Chromosome"/>
</dbReference>
<evidence type="ECO:0000313" key="2">
    <source>
        <dbReference type="Proteomes" id="UP000271708"/>
    </source>
</evidence>